<gene>
    <name evidence="3" type="ORF">RHGRI_010944</name>
</gene>
<name>A0AAV6KL13_9ERIC</name>
<dbReference type="Pfam" id="PF03732">
    <property type="entry name" value="Retrotrans_gag"/>
    <property type="match status" value="1"/>
</dbReference>
<dbReference type="Proteomes" id="UP000823749">
    <property type="component" value="Chromosome 4"/>
</dbReference>
<sequence length="377" mass="42025">MARGRRGRGRGRGRGQDQGRGRGRGRVTGRGADVESQNEVGNNSLGVQAEARGEEQEANGGAANASQVGVANAHPEIVLGPDFMKEMLSAMQRIAQNQVSTEDTKASIAMREFQRLGPPIYSGEPDPIAANEWLEQITRFLDTLHVKDDDLRVDLAAFQLRENAHQWWKYAKTTVEAKWDDFKKAFLAKYIPETARDALRREFQNLIQGNMSVSQYEARFTTLSSYAPELVSTEELKAKRFENGLRLGIKERVVGMRLRQYSTLVEAATAVEDTLLESKRIRESRSQHGGSSTQFEGHQAKKQKIFGGSSSFQGPPQQSRPVPTQSMSVLKKGDLKDNCRLKSHVKFKIRAWSFAINVGRPDTFNDFAIGGVVVKVE</sequence>
<evidence type="ECO:0000259" key="2">
    <source>
        <dbReference type="Pfam" id="PF03732"/>
    </source>
</evidence>
<dbReference type="EMBL" id="JACTNZ010000004">
    <property type="protein sequence ID" value="KAG5552959.1"/>
    <property type="molecule type" value="Genomic_DNA"/>
</dbReference>
<comment type="caution">
    <text evidence="3">The sequence shown here is derived from an EMBL/GenBank/DDBJ whole genome shotgun (WGS) entry which is preliminary data.</text>
</comment>
<keyword evidence="4" id="KW-1185">Reference proteome</keyword>
<evidence type="ECO:0000256" key="1">
    <source>
        <dbReference type="SAM" id="MobiDB-lite"/>
    </source>
</evidence>
<protein>
    <recommendedName>
        <fullName evidence="2">Retrotransposon gag domain-containing protein</fullName>
    </recommendedName>
</protein>
<feature type="compositionally biased region" description="Polar residues" evidence="1">
    <location>
        <begin position="35"/>
        <end position="45"/>
    </location>
</feature>
<proteinExistence type="predicted"/>
<dbReference type="InterPro" id="IPR005162">
    <property type="entry name" value="Retrotrans_gag_dom"/>
</dbReference>
<dbReference type="AlphaFoldDB" id="A0AAV6KL13"/>
<feature type="compositionally biased region" description="Low complexity" evidence="1">
    <location>
        <begin position="306"/>
        <end position="319"/>
    </location>
</feature>
<reference evidence="3" key="1">
    <citation type="submission" date="2020-08" db="EMBL/GenBank/DDBJ databases">
        <title>Plant Genome Project.</title>
        <authorList>
            <person name="Zhang R.-G."/>
        </authorList>
    </citation>
    <scope>NUCLEOTIDE SEQUENCE</scope>
    <source>
        <strain evidence="3">WSP0</strain>
        <tissue evidence="3">Leaf</tissue>
    </source>
</reference>
<accession>A0AAV6KL13</accession>
<organism evidence="3 4">
    <name type="scientific">Rhododendron griersonianum</name>
    <dbReference type="NCBI Taxonomy" id="479676"/>
    <lineage>
        <taxon>Eukaryota</taxon>
        <taxon>Viridiplantae</taxon>
        <taxon>Streptophyta</taxon>
        <taxon>Embryophyta</taxon>
        <taxon>Tracheophyta</taxon>
        <taxon>Spermatophyta</taxon>
        <taxon>Magnoliopsida</taxon>
        <taxon>eudicotyledons</taxon>
        <taxon>Gunneridae</taxon>
        <taxon>Pentapetalae</taxon>
        <taxon>asterids</taxon>
        <taxon>Ericales</taxon>
        <taxon>Ericaceae</taxon>
        <taxon>Ericoideae</taxon>
        <taxon>Rhodoreae</taxon>
        <taxon>Rhododendron</taxon>
    </lineage>
</organism>
<dbReference type="PANTHER" id="PTHR34482:SF36">
    <property type="entry name" value="RETROTRANSPOSON GAG DOMAIN-CONTAINING PROTEIN"/>
    <property type="match status" value="1"/>
</dbReference>
<feature type="region of interest" description="Disordered" evidence="1">
    <location>
        <begin position="306"/>
        <end position="325"/>
    </location>
</feature>
<feature type="region of interest" description="Disordered" evidence="1">
    <location>
        <begin position="1"/>
        <end position="67"/>
    </location>
</feature>
<evidence type="ECO:0000313" key="4">
    <source>
        <dbReference type="Proteomes" id="UP000823749"/>
    </source>
</evidence>
<dbReference type="PANTHER" id="PTHR34482">
    <property type="entry name" value="DNA DAMAGE-INDUCIBLE PROTEIN 1-LIKE"/>
    <property type="match status" value="1"/>
</dbReference>
<feature type="domain" description="Retrotransposon gag" evidence="2">
    <location>
        <begin position="154"/>
        <end position="246"/>
    </location>
</feature>
<feature type="compositionally biased region" description="Basic residues" evidence="1">
    <location>
        <begin position="1"/>
        <end position="13"/>
    </location>
</feature>
<evidence type="ECO:0000313" key="3">
    <source>
        <dbReference type="EMBL" id="KAG5552959.1"/>
    </source>
</evidence>